<name>A0ABD0XAM4_UMBPY</name>
<dbReference type="Pfam" id="PF01145">
    <property type="entry name" value="Band_7"/>
    <property type="match status" value="1"/>
</dbReference>
<dbReference type="AlphaFoldDB" id="A0ABD0XAM4"/>
<evidence type="ECO:0000256" key="1">
    <source>
        <dbReference type="ARBA" id="ARBA00008164"/>
    </source>
</evidence>
<dbReference type="Proteomes" id="UP001557470">
    <property type="component" value="Unassembled WGS sequence"/>
</dbReference>
<evidence type="ECO:0000313" key="4">
    <source>
        <dbReference type="EMBL" id="KAL0994937.1"/>
    </source>
</evidence>
<dbReference type="EMBL" id="JAGEUA010000003">
    <property type="protein sequence ID" value="KAL0994937.1"/>
    <property type="molecule type" value="Genomic_DNA"/>
</dbReference>
<evidence type="ECO:0000313" key="5">
    <source>
        <dbReference type="Proteomes" id="UP001557470"/>
    </source>
</evidence>
<evidence type="ECO:0000256" key="2">
    <source>
        <dbReference type="SAM" id="Phobius"/>
    </source>
</evidence>
<dbReference type="PANTHER" id="PTHR10264:SF87">
    <property type="entry name" value="STOMATIN (EPB72)-LIKE 3A"/>
    <property type="match status" value="1"/>
</dbReference>
<proteinExistence type="inferred from homology"/>
<evidence type="ECO:0000259" key="3">
    <source>
        <dbReference type="Pfam" id="PF01145"/>
    </source>
</evidence>
<feature type="transmembrane region" description="Helical" evidence="2">
    <location>
        <begin position="33"/>
        <end position="59"/>
    </location>
</feature>
<dbReference type="PANTHER" id="PTHR10264">
    <property type="entry name" value="BAND 7 PROTEIN-RELATED"/>
    <property type="match status" value="1"/>
</dbReference>
<keyword evidence="2" id="KW-0812">Transmembrane</keyword>
<dbReference type="SUPFAM" id="SSF117892">
    <property type="entry name" value="Band 7/SPFH domain"/>
    <property type="match status" value="1"/>
</dbReference>
<keyword evidence="2" id="KW-0472">Membrane</keyword>
<dbReference type="InterPro" id="IPR001107">
    <property type="entry name" value="Band_7"/>
</dbReference>
<comment type="similarity">
    <text evidence="1">Belongs to the band 7/mec-2 family.</text>
</comment>
<organism evidence="4 5">
    <name type="scientific">Umbra pygmaea</name>
    <name type="common">Eastern mudminnow</name>
    <dbReference type="NCBI Taxonomy" id="75934"/>
    <lineage>
        <taxon>Eukaryota</taxon>
        <taxon>Metazoa</taxon>
        <taxon>Chordata</taxon>
        <taxon>Craniata</taxon>
        <taxon>Vertebrata</taxon>
        <taxon>Euteleostomi</taxon>
        <taxon>Actinopterygii</taxon>
        <taxon>Neopterygii</taxon>
        <taxon>Teleostei</taxon>
        <taxon>Protacanthopterygii</taxon>
        <taxon>Esociformes</taxon>
        <taxon>Umbridae</taxon>
        <taxon>Umbra</taxon>
    </lineage>
</organism>
<dbReference type="Gene3D" id="3.30.479.30">
    <property type="entry name" value="Band 7 domain"/>
    <property type="match status" value="1"/>
</dbReference>
<keyword evidence="5" id="KW-1185">Reference proteome</keyword>
<keyword evidence="2" id="KW-1133">Transmembrane helix</keyword>
<dbReference type="InterPro" id="IPR043202">
    <property type="entry name" value="Band-7_stomatin-like"/>
</dbReference>
<accession>A0ABD0XAM4</accession>
<feature type="domain" description="Band 7" evidence="3">
    <location>
        <begin position="78"/>
        <end position="179"/>
    </location>
</feature>
<sequence length="180" mass="20026">MEHHKDVCMKREAVIRNDLMIEPCTEGMGRCGWIAVIMCGIWTFCTFPWAVWCVIKIAVILKLGGINSKTANGPGIFFTKDSVTVCGDGVVYFRVSDHISSETNVTNTGLNQHSSHFLAQYTMRNVLGTQNQVERPSHSMQESLDEATSQWGINVECVETKDVKLPQKQQRAMAAEAEAS</sequence>
<comment type="caution">
    <text evidence="4">The sequence shown here is derived from an EMBL/GenBank/DDBJ whole genome shotgun (WGS) entry which is preliminary data.</text>
</comment>
<protein>
    <recommendedName>
        <fullName evidence="3">Band 7 domain-containing protein</fullName>
    </recommendedName>
</protein>
<dbReference type="InterPro" id="IPR036013">
    <property type="entry name" value="Band_7/SPFH_dom_sf"/>
</dbReference>
<reference evidence="4 5" key="1">
    <citation type="submission" date="2024-06" db="EMBL/GenBank/DDBJ databases">
        <authorList>
            <person name="Pan Q."/>
            <person name="Wen M."/>
            <person name="Jouanno E."/>
            <person name="Zahm M."/>
            <person name="Klopp C."/>
            <person name="Cabau C."/>
            <person name="Louis A."/>
            <person name="Berthelot C."/>
            <person name="Parey E."/>
            <person name="Roest Crollius H."/>
            <person name="Montfort J."/>
            <person name="Robinson-Rechavi M."/>
            <person name="Bouchez O."/>
            <person name="Lampietro C."/>
            <person name="Lopez Roques C."/>
            <person name="Donnadieu C."/>
            <person name="Postlethwait J."/>
            <person name="Bobe J."/>
            <person name="Verreycken H."/>
            <person name="Guiguen Y."/>
        </authorList>
    </citation>
    <scope>NUCLEOTIDE SEQUENCE [LARGE SCALE GENOMIC DNA]</scope>
    <source>
        <strain evidence="4">Up_M1</strain>
        <tissue evidence="4">Testis</tissue>
    </source>
</reference>
<gene>
    <name evidence="4" type="ORF">UPYG_G00129620</name>
</gene>